<comment type="caution">
    <text evidence="5">The sequence shown here is derived from an EMBL/GenBank/DDBJ whole genome shotgun (WGS) entry which is preliminary data.</text>
</comment>
<dbReference type="Pfam" id="PF02221">
    <property type="entry name" value="E1_DerP2_DerF2"/>
    <property type="match status" value="1"/>
</dbReference>
<dbReference type="InterPro" id="IPR014756">
    <property type="entry name" value="Ig_E-set"/>
</dbReference>
<name>A0AAU9TXH6_EUPED</name>
<dbReference type="EMBL" id="CAKOGL010000009">
    <property type="protein sequence ID" value="CAH2090602.1"/>
    <property type="molecule type" value="Genomic_DNA"/>
</dbReference>
<dbReference type="Gene3D" id="2.60.40.770">
    <property type="match status" value="1"/>
</dbReference>
<evidence type="ECO:0000259" key="4">
    <source>
        <dbReference type="SMART" id="SM00737"/>
    </source>
</evidence>
<evidence type="ECO:0000256" key="3">
    <source>
        <dbReference type="ARBA" id="ARBA00022525"/>
    </source>
</evidence>
<evidence type="ECO:0000256" key="1">
    <source>
        <dbReference type="ARBA" id="ARBA00004613"/>
    </source>
</evidence>
<gene>
    <name evidence="5" type="ORF">EEDITHA_LOCUS6541</name>
</gene>
<keyword evidence="6" id="KW-1185">Reference proteome</keyword>
<accession>A0AAU9TXH6</accession>
<keyword evidence="3" id="KW-0964">Secreted</keyword>
<dbReference type="SUPFAM" id="SSF81296">
    <property type="entry name" value="E set domains"/>
    <property type="match status" value="1"/>
</dbReference>
<protein>
    <recommendedName>
        <fullName evidence="4">MD-2-related lipid-recognition domain-containing protein</fullName>
    </recommendedName>
</protein>
<comment type="similarity">
    <text evidence="2">Belongs to the NPC2 family.</text>
</comment>
<dbReference type="FunFam" id="2.60.40.770:FF:000001">
    <property type="entry name" value="NPC intracellular cholesterol transporter 2"/>
    <property type="match status" value="1"/>
</dbReference>
<evidence type="ECO:0000313" key="6">
    <source>
        <dbReference type="Proteomes" id="UP001153954"/>
    </source>
</evidence>
<sequence>MYRIVRTSVDDHMWMLTIIHANLHGDVCEINEVRITPCKKPNNCVLKKGTNSSIVFDFTPKFSSDAITTGLYWDSATGAVPFSDLENADGCKFTSCPLESGKKQEFDYSLYLSKKLPNGKYPIKWTISTSDGKECCFKTNIELRR</sequence>
<dbReference type="GO" id="GO:0005576">
    <property type="term" value="C:extracellular region"/>
    <property type="evidence" value="ECO:0007669"/>
    <property type="project" value="UniProtKB-SubCell"/>
</dbReference>
<organism evidence="5 6">
    <name type="scientific">Euphydryas editha</name>
    <name type="common">Edith's checkerspot</name>
    <dbReference type="NCBI Taxonomy" id="104508"/>
    <lineage>
        <taxon>Eukaryota</taxon>
        <taxon>Metazoa</taxon>
        <taxon>Ecdysozoa</taxon>
        <taxon>Arthropoda</taxon>
        <taxon>Hexapoda</taxon>
        <taxon>Insecta</taxon>
        <taxon>Pterygota</taxon>
        <taxon>Neoptera</taxon>
        <taxon>Endopterygota</taxon>
        <taxon>Lepidoptera</taxon>
        <taxon>Glossata</taxon>
        <taxon>Ditrysia</taxon>
        <taxon>Papilionoidea</taxon>
        <taxon>Nymphalidae</taxon>
        <taxon>Nymphalinae</taxon>
        <taxon>Euphydryas</taxon>
    </lineage>
</organism>
<comment type="subcellular location">
    <subcellularLocation>
        <location evidence="1">Secreted</location>
    </subcellularLocation>
</comment>
<dbReference type="AlphaFoldDB" id="A0AAU9TXH6"/>
<feature type="domain" description="MD-2-related lipid-recognition" evidence="4">
    <location>
        <begin position="21"/>
        <end position="141"/>
    </location>
</feature>
<dbReference type="InterPro" id="IPR003172">
    <property type="entry name" value="ML_dom"/>
</dbReference>
<evidence type="ECO:0000256" key="2">
    <source>
        <dbReference type="ARBA" id="ARBA00006370"/>
    </source>
</evidence>
<dbReference type="Proteomes" id="UP001153954">
    <property type="component" value="Unassembled WGS sequence"/>
</dbReference>
<proteinExistence type="inferred from homology"/>
<evidence type="ECO:0000313" key="5">
    <source>
        <dbReference type="EMBL" id="CAH2090602.1"/>
    </source>
</evidence>
<dbReference type="SMART" id="SM00737">
    <property type="entry name" value="ML"/>
    <property type="match status" value="1"/>
</dbReference>
<reference evidence="5" key="1">
    <citation type="submission" date="2022-03" db="EMBL/GenBank/DDBJ databases">
        <authorList>
            <person name="Tunstrom K."/>
        </authorList>
    </citation>
    <scope>NUCLEOTIDE SEQUENCE</scope>
</reference>